<feature type="domain" description="Pyrrolo-quinoline quinone repeat" evidence="1">
    <location>
        <begin position="23"/>
        <end position="160"/>
    </location>
</feature>
<dbReference type="PROSITE" id="PS51318">
    <property type="entry name" value="TAT"/>
    <property type="match status" value="1"/>
</dbReference>
<dbReference type="InterPro" id="IPR018391">
    <property type="entry name" value="PQQ_b-propeller_rpt"/>
</dbReference>
<dbReference type="AlphaFoldDB" id="A0A830GNA3"/>
<keyword evidence="3" id="KW-1185">Reference proteome</keyword>
<organism evidence="2 3">
    <name type="scientific">Haloarcula pellucida</name>
    <dbReference type="NCBI Taxonomy" id="1427151"/>
    <lineage>
        <taxon>Archaea</taxon>
        <taxon>Methanobacteriati</taxon>
        <taxon>Methanobacteriota</taxon>
        <taxon>Stenosarchaea group</taxon>
        <taxon>Halobacteria</taxon>
        <taxon>Halobacteriales</taxon>
        <taxon>Haloarculaceae</taxon>
        <taxon>Haloarcula</taxon>
    </lineage>
</organism>
<feature type="domain" description="Pyrrolo-quinoline quinone repeat" evidence="1">
    <location>
        <begin position="171"/>
        <end position="286"/>
    </location>
</feature>
<name>A0A830GNA3_9EURY</name>
<dbReference type="EMBL" id="BMOU01000004">
    <property type="protein sequence ID" value="GGN96302.1"/>
    <property type="molecule type" value="Genomic_DNA"/>
</dbReference>
<protein>
    <recommendedName>
        <fullName evidence="1">Pyrrolo-quinoline quinone repeat domain-containing protein</fullName>
    </recommendedName>
</protein>
<dbReference type="InterPro" id="IPR006311">
    <property type="entry name" value="TAT_signal"/>
</dbReference>
<dbReference type="Gene3D" id="2.130.10.10">
    <property type="entry name" value="YVTN repeat-like/Quinoprotein amine dehydrogenase"/>
    <property type="match status" value="1"/>
</dbReference>
<proteinExistence type="predicted"/>
<evidence type="ECO:0000259" key="1">
    <source>
        <dbReference type="Pfam" id="PF13360"/>
    </source>
</evidence>
<sequence length="359" mass="37672">MEYTRRRLLATVGGLGSAAVAGCLDRVTGERHARVAWHRQTEGTVGALALADGTLAVLTMWRLLGFDTGGTERWRVLLDDPDDTVCYDSGLDVGESTRGDELVYVSGCDSTRAVRLDGTSVWKAPDVTSLESITAADGTVYVSGGGLTALDGTDGSVRWTARKDTDGLTPAGATADTVVVGSDSGTVNALAAADGTERWHTDLGAHRTQTPTVDDGTVYVATSVPAEERGELVALNAADGRERWRVDTGQALAGSSPVVTGETVLLGTASGSLHAHRRDTGDQRWRFDAADWLVTQPAVGPDGEVAYVGSNDGNCYGVSVASGEQRWSVPVGYSSVTPVVDEDRVFVGSHDGLFALDRE</sequence>
<evidence type="ECO:0000313" key="2">
    <source>
        <dbReference type="EMBL" id="GGN96302.1"/>
    </source>
</evidence>
<dbReference type="Pfam" id="PF13360">
    <property type="entry name" value="PQQ_2"/>
    <property type="match status" value="2"/>
</dbReference>
<reference evidence="2" key="1">
    <citation type="journal article" date="2014" name="Int. J. Syst. Evol. Microbiol.">
        <title>Complete genome sequence of Corynebacterium casei LMG S-19264T (=DSM 44701T), isolated from a smear-ripened cheese.</title>
        <authorList>
            <consortium name="US DOE Joint Genome Institute (JGI-PGF)"/>
            <person name="Walter F."/>
            <person name="Albersmeier A."/>
            <person name="Kalinowski J."/>
            <person name="Ruckert C."/>
        </authorList>
    </citation>
    <scope>NUCLEOTIDE SEQUENCE</scope>
    <source>
        <strain evidence="2">JCM 17820</strain>
    </source>
</reference>
<dbReference type="PROSITE" id="PS51257">
    <property type="entry name" value="PROKAR_LIPOPROTEIN"/>
    <property type="match status" value="1"/>
</dbReference>
<dbReference type="Gene3D" id="2.40.128.630">
    <property type="match status" value="1"/>
</dbReference>
<dbReference type="InterPro" id="IPR011047">
    <property type="entry name" value="Quinoprotein_ADH-like_sf"/>
</dbReference>
<dbReference type="Proteomes" id="UP000605784">
    <property type="component" value="Unassembled WGS sequence"/>
</dbReference>
<dbReference type="RefSeq" id="WP_188998042.1">
    <property type="nucleotide sequence ID" value="NZ_BMOU01000004.1"/>
</dbReference>
<gene>
    <name evidence="2" type="ORF">GCM10009030_24500</name>
</gene>
<reference evidence="2" key="2">
    <citation type="submission" date="2020-09" db="EMBL/GenBank/DDBJ databases">
        <authorList>
            <person name="Sun Q."/>
            <person name="Ohkuma M."/>
        </authorList>
    </citation>
    <scope>NUCLEOTIDE SEQUENCE</scope>
    <source>
        <strain evidence="2">JCM 17820</strain>
    </source>
</reference>
<dbReference type="InterPro" id="IPR015943">
    <property type="entry name" value="WD40/YVTN_repeat-like_dom_sf"/>
</dbReference>
<evidence type="ECO:0000313" key="3">
    <source>
        <dbReference type="Proteomes" id="UP000605784"/>
    </source>
</evidence>
<comment type="caution">
    <text evidence="2">The sequence shown here is derived from an EMBL/GenBank/DDBJ whole genome shotgun (WGS) entry which is preliminary data.</text>
</comment>
<dbReference type="SUPFAM" id="SSF50998">
    <property type="entry name" value="Quinoprotein alcohol dehydrogenase-like"/>
    <property type="match status" value="2"/>
</dbReference>
<accession>A0A830GNA3</accession>
<dbReference type="PANTHER" id="PTHR34512">
    <property type="entry name" value="CELL SURFACE PROTEIN"/>
    <property type="match status" value="1"/>
</dbReference>
<dbReference type="InterPro" id="IPR002372">
    <property type="entry name" value="PQQ_rpt_dom"/>
</dbReference>
<dbReference type="Gene3D" id="2.40.10.480">
    <property type="match status" value="1"/>
</dbReference>
<dbReference type="PANTHER" id="PTHR34512:SF30">
    <property type="entry name" value="OUTER MEMBRANE PROTEIN ASSEMBLY FACTOR BAMB"/>
    <property type="match status" value="1"/>
</dbReference>
<dbReference type="SMART" id="SM00564">
    <property type="entry name" value="PQQ"/>
    <property type="match status" value="7"/>
</dbReference>